<dbReference type="EMBL" id="FNKX01000002">
    <property type="protein sequence ID" value="SDR54725.1"/>
    <property type="molecule type" value="Genomic_DNA"/>
</dbReference>
<proteinExistence type="predicted"/>
<keyword evidence="2" id="KW-1185">Reference proteome</keyword>
<sequence length="116" mass="12994">MDKLKEFGYFHDWYINALVVRDKHKLIVMLEDEGKRATATFSGTSRCTVEHFSVSNNIVFEMKILTPGDTNYDLARAMLSKSERFSKTPGSQVALVLATAGAELAVEFETLDIDAE</sequence>
<organism evidence="1 2">
    <name type="scientific">Paraburkholderia tuberum</name>
    <dbReference type="NCBI Taxonomy" id="157910"/>
    <lineage>
        <taxon>Bacteria</taxon>
        <taxon>Pseudomonadati</taxon>
        <taxon>Pseudomonadota</taxon>
        <taxon>Betaproteobacteria</taxon>
        <taxon>Burkholderiales</taxon>
        <taxon>Burkholderiaceae</taxon>
        <taxon>Paraburkholderia</taxon>
    </lineage>
</organism>
<gene>
    <name evidence="1" type="ORF">SAMN05445850_5929</name>
</gene>
<name>A0A1H1JYK1_9BURK</name>
<protein>
    <submittedName>
        <fullName evidence="1">Uncharacterized protein</fullName>
    </submittedName>
</protein>
<evidence type="ECO:0000313" key="2">
    <source>
        <dbReference type="Proteomes" id="UP000199365"/>
    </source>
</evidence>
<reference evidence="2" key="1">
    <citation type="submission" date="2016-10" db="EMBL/GenBank/DDBJ databases">
        <authorList>
            <person name="Varghese N."/>
            <person name="Submissions S."/>
        </authorList>
    </citation>
    <scope>NUCLEOTIDE SEQUENCE [LARGE SCALE GENOMIC DNA]</scope>
    <source>
        <strain evidence="2">DUS833</strain>
    </source>
</reference>
<dbReference type="Proteomes" id="UP000199365">
    <property type="component" value="Unassembled WGS sequence"/>
</dbReference>
<dbReference type="AlphaFoldDB" id="A0A1H1JYK1"/>
<accession>A0A1H1JYK1</accession>
<evidence type="ECO:0000313" key="1">
    <source>
        <dbReference type="EMBL" id="SDR54725.1"/>
    </source>
</evidence>
<dbReference type="STRING" id="157910.SAMN05445850_5929"/>
<dbReference type="RefSeq" id="WP_221307645.1">
    <property type="nucleotide sequence ID" value="NZ_FNKX01000002.1"/>
</dbReference>